<dbReference type="AlphaFoldDB" id="A0ABD1VJQ5"/>
<feature type="region of interest" description="Disordered" evidence="2">
    <location>
        <begin position="161"/>
        <end position="193"/>
    </location>
</feature>
<accession>A0ABD1VJQ5</accession>
<gene>
    <name evidence="4" type="ORF">Fot_18973</name>
</gene>
<keyword evidence="5" id="KW-1185">Reference proteome</keyword>
<evidence type="ECO:0000313" key="4">
    <source>
        <dbReference type="EMBL" id="KAL2537582.1"/>
    </source>
</evidence>
<evidence type="ECO:0000256" key="2">
    <source>
        <dbReference type="SAM" id="MobiDB-lite"/>
    </source>
</evidence>
<dbReference type="InterPro" id="IPR013083">
    <property type="entry name" value="Znf_RING/FYVE/PHD"/>
</dbReference>
<name>A0ABD1VJQ5_9LAMI</name>
<evidence type="ECO:0000259" key="3">
    <source>
        <dbReference type="PROSITE" id="PS50089"/>
    </source>
</evidence>
<protein>
    <submittedName>
        <fullName evidence="4">RING/U-box superfamily protein</fullName>
    </submittedName>
</protein>
<dbReference type="SMART" id="SM00184">
    <property type="entry name" value="RING"/>
    <property type="match status" value="1"/>
</dbReference>
<feature type="compositionally biased region" description="Low complexity" evidence="2">
    <location>
        <begin position="161"/>
        <end position="183"/>
    </location>
</feature>
<dbReference type="InterPro" id="IPR001841">
    <property type="entry name" value="Znf_RING"/>
</dbReference>
<keyword evidence="1" id="KW-0863">Zinc-finger</keyword>
<dbReference type="GO" id="GO:0008270">
    <property type="term" value="F:zinc ion binding"/>
    <property type="evidence" value="ECO:0007669"/>
    <property type="project" value="UniProtKB-KW"/>
</dbReference>
<dbReference type="SUPFAM" id="SSF57850">
    <property type="entry name" value="RING/U-box"/>
    <property type="match status" value="1"/>
</dbReference>
<keyword evidence="1" id="KW-0862">Zinc</keyword>
<organism evidence="4 5">
    <name type="scientific">Forsythia ovata</name>
    <dbReference type="NCBI Taxonomy" id="205694"/>
    <lineage>
        <taxon>Eukaryota</taxon>
        <taxon>Viridiplantae</taxon>
        <taxon>Streptophyta</taxon>
        <taxon>Embryophyta</taxon>
        <taxon>Tracheophyta</taxon>
        <taxon>Spermatophyta</taxon>
        <taxon>Magnoliopsida</taxon>
        <taxon>eudicotyledons</taxon>
        <taxon>Gunneridae</taxon>
        <taxon>Pentapetalae</taxon>
        <taxon>asterids</taxon>
        <taxon>lamiids</taxon>
        <taxon>Lamiales</taxon>
        <taxon>Oleaceae</taxon>
        <taxon>Forsythieae</taxon>
        <taxon>Forsythia</taxon>
    </lineage>
</organism>
<evidence type="ECO:0000256" key="1">
    <source>
        <dbReference type="PROSITE-ProRule" id="PRU00175"/>
    </source>
</evidence>
<evidence type="ECO:0000313" key="5">
    <source>
        <dbReference type="Proteomes" id="UP001604277"/>
    </source>
</evidence>
<comment type="caution">
    <text evidence="4">The sequence shown here is derived from an EMBL/GenBank/DDBJ whole genome shotgun (WGS) entry which is preliminary data.</text>
</comment>
<keyword evidence="1" id="KW-0479">Metal-binding</keyword>
<feature type="domain" description="RING-type" evidence="3">
    <location>
        <begin position="294"/>
        <end position="347"/>
    </location>
</feature>
<dbReference type="Proteomes" id="UP001604277">
    <property type="component" value="Unassembled WGS sequence"/>
</dbReference>
<dbReference type="PROSITE" id="PS50089">
    <property type="entry name" value="ZF_RING_2"/>
    <property type="match status" value="1"/>
</dbReference>
<dbReference type="Gene3D" id="3.30.40.10">
    <property type="entry name" value="Zinc/RING finger domain, C3HC4 (zinc finger)"/>
    <property type="match status" value="1"/>
</dbReference>
<reference evidence="5" key="1">
    <citation type="submission" date="2024-07" db="EMBL/GenBank/DDBJ databases">
        <title>Two chromosome-level genome assemblies of Korean endemic species Abeliophyllum distichum and Forsythia ovata (Oleaceae).</title>
        <authorList>
            <person name="Jang H."/>
        </authorList>
    </citation>
    <scope>NUCLEOTIDE SEQUENCE [LARGE SCALE GENOMIC DNA]</scope>
</reference>
<dbReference type="PANTHER" id="PTHR31150:SF26">
    <property type="entry name" value="RING-TYPE DOMAIN-CONTAINING PROTEIN"/>
    <property type="match status" value="1"/>
</dbReference>
<sequence length="448" mass="49558">MDIGELCDRIGFIVWVQEELREAPNWNNWNCGEIGERDRTITNRSSSEILQRNVRYSPSWSFRWDSRGRVAGEETSDGGGGNHSLDVKSGTTVETACAYEDGSPLDSFQSLAWQKSPITDGNAGILRLPSSDSSTVQNLTEVKESAEFPVASYPSPVKLSPSAASVSSLSTSPLSSQSHLLHPNLTPSRWHRRSPGLQLLRQVSDSRIPVYKSPTLSVSEEESSYVLPALCNESTRGSNGGSSDSWSIPGYSELMTTHRERWSFDSELSGFNHDKITRSNGRSPVSLSFDLQTCGVCAKPLTQRSSWRSQELAAVAVLVCGHVYHAECLENTTPEANKYDPVCPVCTFGEKRASKMSEKALKAEMDLKVRKRSRNRVVNSDISGDLVMFDSQKNIWQEGRGPKLSSSSSLKSSLGMPFLKRHFSFGSKGNISMPENHSTRRKGFFWAK</sequence>
<dbReference type="PANTHER" id="PTHR31150">
    <property type="entry name" value="EXPRESSED PROTEIN"/>
    <property type="match status" value="1"/>
</dbReference>
<dbReference type="EMBL" id="JBFOLJ010000005">
    <property type="protein sequence ID" value="KAL2537582.1"/>
    <property type="molecule type" value="Genomic_DNA"/>
</dbReference>
<proteinExistence type="predicted"/>